<protein>
    <submittedName>
        <fullName evidence="2">C4-dicarboxylate ABC transporter</fullName>
    </submittedName>
</protein>
<proteinExistence type="predicted"/>
<comment type="caution">
    <text evidence="2">The sequence shown here is derived from an EMBL/GenBank/DDBJ whole genome shotgun (WGS) entry which is preliminary data.</text>
</comment>
<accession>A0ABQ2YNP2</accession>
<dbReference type="CDD" id="cd13683">
    <property type="entry name" value="PBP2_TRAP_DctP6_7"/>
    <property type="match status" value="1"/>
</dbReference>
<evidence type="ECO:0000313" key="3">
    <source>
        <dbReference type="Proteomes" id="UP000653056"/>
    </source>
</evidence>
<dbReference type="InterPro" id="IPR038404">
    <property type="entry name" value="TRAP_DctP_sf"/>
</dbReference>
<dbReference type="InterPro" id="IPR019546">
    <property type="entry name" value="TAT_signal_bac_arc"/>
</dbReference>
<dbReference type="SUPFAM" id="SSF53850">
    <property type="entry name" value="Periplasmic binding protein-like II"/>
    <property type="match status" value="1"/>
</dbReference>
<keyword evidence="1" id="KW-0732">Signal</keyword>
<dbReference type="InterPro" id="IPR018389">
    <property type="entry name" value="DctP_fam"/>
</dbReference>
<dbReference type="NCBIfam" id="TIGR01409">
    <property type="entry name" value="TAT_signal_seq"/>
    <property type="match status" value="1"/>
</dbReference>
<evidence type="ECO:0000313" key="2">
    <source>
        <dbReference type="EMBL" id="GGX88288.1"/>
    </source>
</evidence>
<dbReference type="PANTHER" id="PTHR33376">
    <property type="match status" value="1"/>
</dbReference>
<name>A0ABQ2YNP2_9GAMM</name>
<dbReference type="RefSeq" id="WP_189467706.1">
    <property type="nucleotide sequence ID" value="NZ_BMXS01000005.1"/>
</dbReference>
<dbReference type="PROSITE" id="PS51318">
    <property type="entry name" value="TAT"/>
    <property type="match status" value="1"/>
</dbReference>
<dbReference type="PANTHER" id="PTHR33376:SF5">
    <property type="entry name" value="EXTRACYTOPLASMIC SOLUTE RECEPTOR PROTEIN"/>
    <property type="match status" value="1"/>
</dbReference>
<sequence>MTNRRDFLKKAGLATAATVGATTLSAPYVHAQSRSPIRWRLQTYAGPALAEHVIKPSIDAFNKAANGEMEIELYYSDQLVPTGELFRAMQRGTIDAVQSDDDSIAAPVDVSVFGGYFPFASRYSLDVPTLFHHYGLKEIWEEAYGQVEGVTWLGAGSWDPCNFVTREPVRTLEDLKGKRVFTFPTAGRFLQRFGVVPVTLPWEDIEVAMQTRELDGIAWAGITEAYTVGWADVCSYYLTNNISGAWSGSYFANTERWNELPDHLKTLFKLCMDSSHYYRQHWYWWGEAHYRTAGGKLELTSIPESEWQTIEDEALSFWDEIAAQSDINARVVQILKDYRQTMQQAGPPYRYS</sequence>
<gene>
    <name evidence="2" type="ORF">GCM10007160_14660</name>
</gene>
<dbReference type="EMBL" id="BMXS01000005">
    <property type="protein sequence ID" value="GGX88288.1"/>
    <property type="molecule type" value="Genomic_DNA"/>
</dbReference>
<dbReference type="InterPro" id="IPR006311">
    <property type="entry name" value="TAT_signal"/>
</dbReference>
<dbReference type="Proteomes" id="UP000653056">
    <property type="component" value="Unassembled WGS sequence"/>
</dbReference>
<evidence type="ECO:0000256" key="1">
    <source>
        <dbReference type="ARBA" id="ARBA00022729"/>
    </source>
</evidence>
<dbReference type="Pfam" id="PF03480">
    <property type="entry name" value="DctP"/>
    <property type="match status" value="1"/>
</dbReference>
<dbReference type="Gene3D" id="3.40.190.170">
    <property type="entry name" value="Bacterial extracellular solute-binding protein, family 7"/>
    <property type="match status" value="1"/>
</dbReference>
<reference evidence="3" key="1">
    <citation type="journal article" date="2019" name="Int. J. Syst. Evol. Microbiol.">
        <title>The Global Catalogue of Microorganisms (GCM) 10K type strain sequencing project: providing services to taxonomists for standard genome sequencing and annotation.</title>
        <authorList>
            <consortium name="The Broad Institute Genomics Platform"/>
            <consortium name="The Broad Institute Genome Sequencing Center for Infectious Disease"/>
            <person name="Wu L."/>
            <person name="Ma J."/>
        </authorList>
    </citation>
    <scope>NUCLEOTIDE SEQUENCE [LARGE SCALE GENOMIC DNA]</scope>
    <source>
        <strain evidence="3">KCTC 22228</strain>
    </source>
</reference>
<organism evidence="2 3">
    <name type="scientific">Litchfieldella qijiaojingensis</name>
    <dbReference type="NCBI Taxonomy" id="980347"/>
    <lineage>
        <taxon>Bacteria</taxon>
        <taxon>Pseudomonadati</taxon>
        <taxon>Pseudomonadota</taxon>
        <taxon>Gammaproteobacteria</taxon>
        <taxon>Oceanospirillales</taxon>
        <taxon>Halomonadaceae</taxon>
        <taxon>Litchfieldella</taxon>
    </lineage>
</organism>
<keyword evidence="3" id="KW-1185">Reference proteome</keyword>